<dbReference type="RefSeq" id="WP_244593074.1">
    <property type="nucleotide sequence ID" value="NZ_FYDG01000002.1"/>
</dbReference>
<evidence type="ECO:0000259" key="4">
    <source>
        <dbReference type="SMART" id="SM00650"/>
    </source>
</evidence>
<evidence type="ECO:0000256" key="3">
    <source>
        <dbReference type="ARBA" id="ARBA00022691"/>
    </source>
</evidence>
<evidence type="ECO:0000256" key="2">
    <source>
        <dbReference type="ARBA" id="ARBA00022679"/>
    </source>
</evidence>
<dbReference type="Gene3D" id="3.40.50.150">
    <property type="entry name" value="Vaccinia Virus protein VP39"/>
    <property type="match status" value="1"/>
</dbReference>
<reference evidence="6" key="1">
    <citation type="submission" date="2017-06" db="EMBL/GenBank/DDBJ databases">
        <authorList>
            <person name="Varghese N."/>
            <person name="Submissions S."/>
        </authorList>
    </citation>
    <scope>NUCLEOTIDE SEQUENCE [LARGE SCALE GENOMIC DNA]</scope>
    <source>
        <strain evidence="6">DSM 137</strain>
    </source>
</reference>
<dbReference type="SUPFAM" id="SSF53335">
    <property type="entry name" value="S-adenosyl-L-methionine-dependent methyltransferases"/>
    <property type="match status" value="1"/>
</dbReference>
<dbReference type="CDD" id="cd02440">
    <property type="entry name" value="AdoMet_MTases"/>
    <property type="match status" value="1"/>
</dbReference>
<name>A0A212R1U7_RHOAC</name>
<evidence type="ECO:0000313" key="5">
    <source>
        <dbReference type="EMBL" id="SNB65851.1"/>
    </source>
</evidence>
<dbReference type="InterPro" id="IPR020598">
    <property type="entry name" value="rRNA_Ade_methylase_Trfase_N"/>
</dbReference>
<sequence length="256" mass="28398">MSAQKNPVSRESRPKFALDVDLADEARFIRSWIENPKIAGAIAPSGRFLARALAQCVNPAARGPIIELGPGTGPVTQALLARGVPRSKLVLVEYEKRFCSLLSKRFPGVKIVRGDAYNLADTLKGILTEAPSAIVSSLPLLTAPEDDRLTLLQQAFDLMGEGGRFVQFTYGVKSPVPTHVGENLHVRIQALAPIWLNIPPARIYIYRRAQGPTQFREPPDVLDVIWRRSRQAAREIRDEFKFIEARARRAANGRGR</sequence>
<keyword evidence="1 5" id="KW-0489">Methyltransferase</keyword>
<protein>
    <submittedName>
        <fullName evidence="5">Phosphatidylethanolamine/phosphatidyl-N-methylethanolamine N-methyltransferase</fullName>
    </submittedName>
</protein>
<evidence type="ECO:0000256" key="1">
    <source>
        <dbReference type="ARBA" id="ARBA00022603"/>
    </source>
</evidence>
<dbReference type="GO" id="GO:0003723">
    <property type="term" value="F:RNA binding"/>
    <property type="evidence" value="ECO:0007669"/>
    <property type="project" value="UniProtKB-KW"/>
</dbReference>
<keyword evidence="2 5" id="KW-0808">Transferase</keyword>
<dbReference type="SMART" id="SM00650">
    <property type="entry name" value="rADc"/>
    <property type="match status" value="1"/>
</dbReference>
<organism evidence="5 6">
    <name type="scientific">Rhodoblastus acidophilus</name>
    <name type="common">Rhodopseudomonas acidophila</name>
    <dbReference type="NCBI Taxonomy" id="1074"/>
    <lineage>
        <taxon>Bacteria</taxon>
        <taxon>Pseudomonadati</taxon>
        <taxon>Pseudomonadota</taxon>
        <taxon>Alphaproteobacteria</taxon>
        <taxon>Hyphomicrobiales</taxon>
        <taxon>Rhodoblastaceae</taxon>
        <taxon>Rhodoblastus</taxon>
    </lineage>
</organism>
<evidence type="ECO:0000313" key="6">
    <source>
        <dbReference type="Proteomes" id="UP000198418"/>
    </source>
</evidence>
<gene>
    <name evidence="5" type="ORF">SAMN06265338_102335</name>
</gene>
<feature type="domain" description="Ribosomal RNA adenine methylase transferase N-terminal" evidence="4">
    <location>
        <begin position="49"/>
        <end position="190"/>
    </location>
</feature>
<accession>A0A212R1U7</accession>
<keyword evidence="3" id="KW-0949">S-adenosyl-L-methionine</keyword>
<dbReference type="GO" id="GO:0000179">
    <property type="term" value="F:rRNA (adenine-N6,N6-)-dimethyltransferase activity"/>
    <property type="evidence" value="ECO:0007669"/>
    <property type="project" value="InterPro"/>
</dbReference>
<dbReference type="InterPro" id="IPR029063">
    <property type="entry name" value="SAM-dependent_MTases_sf"/>
</dbReference>
<dbReference type="EMBL" id="FYDG01000002">
    <property type="protein sequence ID" value="SNB65851.1"/>
    <property type="molecule type" value="Genomic_DNA"/>
</dbReference>
<proteinExistence type="predicted"/>
<dbReference type="AlphaFoldDB" id="A0A212R1U7"/>
<dbReference type="Proteomes" id="UP000198418">
    <property type="component" value="Unassembled WGS sequence"/>
</dbReference>
<keyword evidence="6" id="KW-1185">Reference proteome</keyword>